<comment type="caution">
    <text evidence="2">The sequence shown here is derived from an EMBL/GenBank/DDBJ whole genome shotgun (WGS) entry which is preliminary data.</text>
</comment>
<keyword evidence="3" id="KW-1185">Reference proteome</keyword>
<accession>A0ABP0BGE9</accession>
<evidence type="ECO:0000313" key="3">
    <source>
        <dbReference type="Proteomes" id="UP001642405"/>
    </source>
</evidence>
<reference evidence="2 3" key="1">
    <citation type="submission" date="2024-01" db="EMBL/GenBank/DDBJ databases">
        <authorList>
            <person name="Allen C."/>
            <person name="Tagirdzhanova G."/>
        </authorList>
    </citation>
    <scope>NUCLEOTIDE SEQUENCE [LARGE SCALE GENOMIC DNA]</scope>
</reference>
<proteinExistence type="predicted"/>
<dbReference type="EMBL" id="CAWUHB010000015">
    <property type="protein sequence ID" value="CAK7218633.1"/>
    <property type="molecule type" value="Genomic_DNA"/>
</dbReference>
<gene>
    <name evidence="2" type="ORF">SCUCBS95973_003554</name>
</gene>
<organism evidence="2 3">
    <name type="scientific">Sporothrix curviconia</name>
    <dbReference type="NCBI Taxonomy" id="1260050"/>
    <lineage>
        <taxon>Eukaryota</taxon>
        <taxon>Fungi</taxon>
        <taxon>Dikarya</taxon>
        <taxon>Ascomycota</taxon>
        <taxon>Pezizomycotina</taxon>
        <taxon>Sordariomycetes</taxon>
        <taxon>Sordariomycetidae</taxon>
        <taxon>Ophiostomatales</taxon>
        <taxon>Ophiostomataceae</taxon>
        <taxon>Sporothrix</taxon>
    </lineage>
</organism>
<feature type="compositionally biased region" description="Low complexity" evidence="1">
    <location>
        <begin position="31"/>
        <end position="45"/>
    </location>
</feature>
<name>A0ABP0BGE9_9PEZI</name>
<evidence type="ECO:0000313" key="2">
    <source>
        <dbReference type="EMBL" id="CAK7218633.1"/>
    </source>
</evidence>
<evidence type="ECO:0000256" key="1">
    <source>
        <dbReference type="SAM" id="MobiDB-lite"/>
    </source>
</evidence>
<sequence>MCITTSYIGNKPIEWVPYTTNESDTTTSKPDNSNNDASTTAATASEIKQTSSPDNEDALLRDCFQKYIRGKIKATTSSKNAPVEVAKKRRRLAAILMLFRDPTYMPPGLDVKLWDLREQPSEEYFQNVLESLLDVFDIIERIWVAPCATLHAEDDAGRDGCAESPEDRKARGAVQKARAFARDGFDHRTILTNASDPVMHHVVPQELTRALNAKLIWRKLCDAFPLGPWDSAKQRMA</sequence>
<feature type="compositionally biased region" description="Polar residues" evidence="1">
    <location>
        <begin position="19"/>
        <end position="30"/>
    </location>
</feature>
<dbReference type="Proteomes" id="UP001642405">
    <property type="component" value="Unassembled WGS sequence"/>
</dbReference>
<protein>
    <submittedName>
        <fullName evidence="2">Uncharacterized protein</fullName>
    </submittedName>
</protein>
<feature type="region of interest" description="Disordered" evidence="1">
    <location>
        <begin position="19"/>
        <end position="54"/>
    </location>
</feature>